<feature type="transmembrane region" description="Helical" evidence="2">
    <location>
        <begin position="530"/>
        <end position="551"/>
    </location>
</feature>
<feature type="transmembrane region" description="Helical" evidence="2">
    <location>
        <begin position="101"/>
        <end position="123"/>
    </location>
</feature>
<protein>
    <submittedName>
        <fullName evidence="3">Uncharacterized protein</fullName>
    </submittedName>
</protein>
<feature type="transmembrane region" description="Helical" evidence="2">
    <location>
        <begin position="143"/>
        <end position="162"/>
    </location>
</feature>
<proteinExistence type="predicted"/>
<feature type="transmembrane region" description="Helical" evidence="2">
    <location>
        <begin position="685"/>
        <end position="709"/>
    </location>
</feature>
<dbReference type="PANTHER" id="PTHR37544:SF3">
    <property type="entry name" value="SPRAY"/>
    <property type="match status" value="1"/>
</dbReference>
<reference evidence="3" key="2">
    <citation type="journal article" date="2023" name="IMA Fungus">
        <title>Comparative genomic study of the Penicillium genus elucidates a diverse pangenome and 15 lateral gene transfer events.</title>
        <authorList>
            <person name="Petersen C."/>
            <person name="Sorensen T."/>
            <person name="Nielsen M.R."/>
            <person name="Sondergaard T.E."/>
            <person name="Sorensen J.L."/>
            <person name="Fitzpatrick D.A."/>
            <person name="Frisvad J.C."/>
            <person name="Nielsen K.L."/>
        </authorList>
    </citation>
    <scope>NUCLEOTIDE SEQUENCE</scope>
    <source>
        <strain evidence="3">IBT 30069</strain>
    </source>
</reference>
<dbReference type="Pfam" id="PF11915">
    <property type="entry name" value="DUF3433"/>
    <property type="match status" value="2"/>
</dbReference>
<feature type="transmembrane region" description="Helical" evidence="2">
    <location>
        <begin position="644"/>
        <end position="665"/>
    </location>
</feature>
<evidence type="ECO:0000256" key="1">
    <source>
        <dbReference type="SAM" id="MobiDB-lite"/>
    </source>
</evidence>
<dbReference type="InterPro" id="IPR021840">
    <property type="entry name" value="DUF3433"/>
</dbReference>
<dbReference type="PANTHER" id="PTHR37544">
    <property type="entry name" value="SPRAY-RELATED"/>
    <property type="match status" value="1"/>
</dbReference>
<keyword evidence="2" id="KW-0472">Membrane</keyword>
<organism evidence="3 4">
    <name type="scientific">Penicillium angulare</name>
    <dbReference type="NCBI Taxonomy" id="116970"/>
    <lineage>
        <taxon>Eukaryota</taxon>
        <taxon>Fungi</taxon>
        <taxon>Dikarya</taxon>
        <taxon>Ascomycota</taxon>
        <taxon>Pezizomycotina</taxon>
        <taxon>Eurotiomycetes</taxon>
        <taxon>Eurotiomycetidae</taxon>
        <taxon>Eurotiales</taxon>
        <taxon>Aspergillaceae</taxon>
        <taxon>Penicillium</taxon>
    </lineage>
</organism>
<keyword evidence="2" id="KW-0812">Transmembrane</keyword>
<evidence type="ECO:0000313" key="4">
    <source>
        <dbReference type="Proteomes" id="UP001149165"/>
    </source>
</evidence>
<evidence type="ECO:0000256" key="2">
    <source>
        <dbReference type="SAM" id="Phobius"/>
    </source>
</evidence>
<feature type="region of interest" description="Disordered" evidence="1">
    <location>
        <begin position="1"/>
        <end position="44"/>
    </location>
</feature>
<sequence length="1236" mass="138433">MAQDIHRPSTPEGGTLDGAHSYPSVAPPEEAEERSNPGSAQDVNTSPLPAKHWLPFSLRRPFLLFLAILCLLMAIAGEVMRQYSKHNHGLVHLETYKSLGLAAGLFVYVPTTVAVLLVTLWNICALDVLRLEPYFQLANQEGASGSVLFTNYSFTYGILAPIRALRNQHWVVAIVSSVALLLRTMLPSLMSGLIVLNEMNIVTMKPINTWPDLINLETQDVMLSYEASHSRNSSEFHADTFFFYQTHNYAIPPIVRLPEDDSEASTWKMNETAYWADLNCVEVSLKNIIPDINPTNSTSSTTLTWNVTDIAFDKLPYSGDADSCMVSFLLNSNMPVREGSYQVRHWEPLNVNGSATDSATMNITGCESFALFGLSINMGSSLKNFSSDATSFGCSSRYLKGKAEIAFPVNTSFVDAKHVLGPTESVSSSQFSISSFESLLHTKYSNANLVTPGSRHQISSLTTSTGVNGTLLSDLTPVDIKDYQSEIRQLWNHNFVNSMRQFFNTTGDPTPVDARQITDTTLYQVTSRSALMAEGLLLVAFLVLIGLFFLYPRRLNFLCGDPNSIAAQCAILTDTFAAGNSLIRSEIAFDRATPRQLRRFARTLSCRWIDTPDGKRIDIVPNDPNLPFLELPSSRLRRNPRPHFLTPPWFLIECAVMAGVLAAFGVAFQYVRLDKINSNSAGVTFIYYFLIYGPTIIASMIGSLFISIYRHLSNLEPWVRLQKGMAVAKQSITANYGSQTPIVSWMTFRHSAPPILVMLSLMCFLDMFLTVASSGMFEPILYNSTVPTSSLSARYNQSRFLNPPVRVEFNGNSLISDSLVMGYSLLAWTTPDTSFYPMVIHNNDPDYDWEEYNAIARGVGVDLQCSKLPTSASSHDRSTGNLYWTYQPYSDIDTNCTVEFQQPVSEHRLFNESVYFRGPMNASDICQKTFMVITYNDFDSINATSGDNSTVFQCAPQIQIQDFVIDFEYEGTVDDWEPVAGSAITSGEMFQNASASLVPFTQAFLRQTRLARQDINPNQYDWAVLLVRQVHDTFDDSDSLDLSLLKQAVQLGYQSTFSTYLSLWRDIYFDPILHNTSFIPGTTTDTFYGIEPSYTTIFIILVLLSIDLSVLMAVFWFRHRHYNGPQIPRSIGSLIPLIANSRILGDVRDTAGWTEAKRREHLDKLGRKYRYGEYTLPNGEKRLALDYDEKPLYEPFDEQQHELGDICVDPIPDQDAEPPSAAVSTTQLINEHNDRS</sequence>
<feature type="transmembrane region" description="Helical" evidence="2">
    <location>
        <begin position="62"/>
        <end position="80"/>
    </location>
</feature>
<dbReference type="EMBL" id="JAPQKH010000008">
    <property type="protein sequence ID" value="KAJ5083619.1"/>
    <property type="molecule type" value="Genomic_DNA"/>
</dbReference>
<dbReference type="OrthoDB" id="3248909at2759"/>
<dbReference type="AlphaFoldDB" id="A0A9W9EKZ5"/>
<keyword evidence="4" id="KW-1185">Reference proteome</keyword>
<gene>
    <name evidence="3" type="ORF">N7456_013046</name>
</gene>
<keyword evidence="2" id="KW-1133">Transmembrane helix</keyword>
<accession>A0A9W9EKZ5</accession>
<feature type="region of interest" description="Disordered" evidence="1">
    <location>
        <begin position="1207"/>
        <end position="1236"/>
    </location>
</feature>
<dbReference type="Proteomes" id="UP001149165">
    <property type="component" value="Unassembled WGS sequence"/>
</dbReference>
<feature type="transmembrane region" description="Helical" evidence="2">
    <location>
        <begin position="1097"/>
        <end position="1117"/>
    </location>
</feature>
<feature type="transmembrane region" description="Helical" evidence="2">
    <location>
        <begin position="169"/>
        <end position="196"/>
    </location>
</feature>
<reference evidence="3" key="1">
    <citation type="submission" date="2022-11" db="EMBL/GenBank/DDBJ databases">
        <authorList>
            <person name="Petersen C."/>
        </authorList>
    </citation>
    <scope>NUCLEOTIDE SEQUENCE</scope>
    <source>
        <strain evidence="3">IBT 30069</strain>
    </source>
</reference>
<evidence type="ECO:0000313" key="3">
    <source>
        <dbReference type="EMBL" id="KAJ5083619.1"/>
    </source>
</evidence>
<name>A0A9W9EKZ5_9EURO</name>
<comment type="caution">
    <text evidence="3">The sequence shown here is derived from an EMBL/GenBank/DDBJ whole genome shotgun (WGS) entry which is preliminary data.</text>
</comment>